<comment type="cofactor">
    <cofactor evidence="1">
        <name>Mg(2+)</name>
        <dbReference type="ChEBI" id="CHEBI:18420"/>
    </cofactor>
</comment>
<evidence type="ECO:0000256" key="3">
    <source>
        <dbReference type="ARBA" id="ARBA00022679"/>
    </source>
</evidence>
<accession>A0A5N5SZ21</accession>
<keyword evidence="7" id="KW-0460">Magnesium</keyword>
<dbReference type="PROSITE" id="PS00108">
    <property type="entry name" value="PROTEIN_KINASE_ST"/>
    <property type="match status" value="1"/>
</dbReference>
<dbReference type="InterPro" id="IPR008271">
    <property type="entry name" value="Ser/Thr_kinase_AS"/>
</dbReference>
<evidence type="ECO:0000256" key="10">
    <source>
        <dbReference type="SAM" id="MobiDB-lite"/>
    </source>
</evidence>
<evidence type="ECO:0000256" key="5">
    <source>
        <dbReference type="ARBA" id="ARBA00022741"/>
    </source>
</evidence>
<dbReference type="InterPro" id="IPR000719">
    <property type="entry name" value="Prot_kinase_dom"/>
</dbReference>
<organism evidence="12 13">
    <name type="scientific">Armadillidium nasatum</name>
    <dbReference type="NCBI Taxonomy" id="96803"/>
    <lineage>
        <taxon>Eukaryota</taxon>
        <taxon>Metazoa</taxon>
        <taxon>Ecdysozoa</taxon>
        <taxon>Arthropoda</taxon>
        <taxon>Crustacea</taxon>
        <taxon>Multicrustacea</taxon>
        <taxon>Malacostraca</taxon>
        <taxon>Eumalacostraca</taxon>
        <taxon>Peracarida</taxon>
        <taxon>Isopoda</taxon>
        <taxon>Oniscidea</taxon>
        <taxon>Crinocheta</taxon>
        <taxon>Armadillidiidae</taxon>
        <taxon>Armadillidium</taxon>
    </lineage>
</organism>
<dbReference type="Gene3D" id="3.30.200.20">
    <property type="entry name" value="Phosphorylase Kinase, domain 1"/>
    <property type="match status" value="1"/>
</dbReference>
<dbReference type="EMBL" id="SEYY01018606">
    <property type="protein sequence ID" value="KAB7499185.1"/>
    <property type="molecule type" value="Genomic_DNA"/>
</dbReference>
<dbReference type="Gene3D" id="1.10.510.10">
    <property type="entry name" value="Transferase(Phosphotransferase) domain 1"/>
    <property type="match status" value="1"/>
</dbReference>
<evidence type="ECO:0000256" key="2">
    <source>
        <dbReference type="ARBA" id="ARBA00012513"/>
    </source>
</evidence>
<evidence type="ECO:0000259" key="11">
    <source>
        <dbReference type="PROSITE" id="PS50011"/>
    </source>
</evidence>
<dbReference type="Pfam" id="PF00069">
    <property type="entry name" value="Pkinase"/>
    <property type="match status" value="1"/>
</dbReference>
<evidence type="ECO:0000256" key="4">
    <source>
        <dbReference type="ARBA" id="ARBA00022723"/>
    </source>
</evidence>
<dbReference type="SUPFAM" id="SSF56112">
    <property type="entry name" value="Protein kinase-like (PK-like)"/>
    <property type="match status" value="1"/>
</dbReference>
<sequence length="493" mass="56083">MPATEFYSSAHDLFVSNSVKMYKGLKKIFIKKPNQAFEIPSEPDISHPDGVKHNIHIIFNPETKTLEGVPDVWKELIKFAVSDKEIKANPNAVINALNVYTDGQEQKDKFMRTSSVEYLLSKDDSTTRSPDEGNEFERTQEKIEEMKIEDEPIFKEEIVKKPSGKHEKNALEPLHQKKHDTPSPQVQVRKRRQLTDIEVLDELVKVCSKGNPLDIYEKEQQLGSGASGVVYVCKDKRFGHKVAVKDIDLDKQPRKSLILTEIKVMKSINHDNLVNFLDVYLLDNHLWVFMELLDGGPLTDVVVETVMKEGQIAAVTQKCLLAIDYLHTNNIIHRDIKSDNVLLGRDGSVKVTDFGFCANITANEKRQTMVGTPYWMAPEVVNRKQYDHKVDVWSLGIMVIEMIEGEPPYLNEAPLRALYLIAANGKPDMQKFWENLSPELKNFIDRCLVVDIEERASTSELLSHPFLANPSPTSSLRPLIDAAQRLLKKKIDV</sequence>
<gene>
    <name evidence="12" type="primary">PAK2</name>
    <name evidence="12" type="ORF">Anas_00573</name>
</gene>
<comment type="similarity">
    <text evidence="9">Belongs to the protein kinase superfamily.</text>
</comment>
<keyword evidence="6 8" id="KW-0067">ATP-binding</keyword>
<dbReference type="SMART" id="SM00220">
    <property type="entry name" value="S_TKc"/>
    <property type="match status" value="1"/>
</dbReference>
<feature type="binding site" evidence="8">
    <location>
        <position position="245"/>
    </location>
    <ligand>
        <name>ATP</name>
        <dbReference type="ChEBI" id="CHEBI:30616"/>
    </ligand>
</feature>
<evidence type="ECO:0000256" key="7">
    <source>
        <dbReference type="ARBA" id="ARBA00022842"/>
    </source>
</evidence>
<comment type="caution">
    <text evidence="12">The sequence shown here is derived from an EMBL/GenBank/DDBJ whole genome shotgun (WGS) entry which is preliminary data.</text>
</comment>
<feature type="region of interest" description="Disordered" evidence="10">
    <location>
        <begin position="170"/>
        <end position="189"/>
    </location>
</feature>
<dbReference type="EC" id="2.7.11.1" evidence="2"/>
<keyword evidence="12" id="KW-0418">Kinase</keyword>
<dbReference type="InterPro" id="IPR000095">
    <property type="entry name" value="CRIB_dom"/>
</dbReference>
<keyword evidence="13" id="KW-1185">Reference proteome</keyword>
<dbReference type="InterPro" id="IPR011009">
    <property type="entry name" value="Kinase-like_dom_sf"/>
</dbReference>
<name>A0A5N5SZ21_9CRUS</name>
<keyword evidence="9" id="KW-0723">Serine/threonine-protein kinase</keyword>
<dbReference type="Proteomes" id="UP000326759">
    <property type="component" value="Unassembled WGS sequence"/>
</dbReference>
<dbReference type="InterPro" id="IPR051931">
    <property type="entry name" value="PAK3-like"/>
</dbReference>
<dbReference type="GO" id="GO:0004674">
    <property type="term" value="F:protein serine/threonine kinase activity"/>
    <property type="evidence" value="ECO:0007669"/>
    <property type="project" value="UniProtKB-KW"/>
</dbReference>
<dbReference type="Gene3D" id="3.90.810.10">
    <property type="entry name" value="CRIB domain"/>
    <property type="match status" value="1"/>
</dbReference>
<dbReference type="InterPro" id="IPR036936">
    <property type="entry name" value="CRIB_dom_sf"/>
</dbReference>
<protein>
    <recommendedName>
        <fullName evidence="2">non-specific serine/threonine protein kinase</fullName>
        <ecNumber evidence="2">2.7.11.1</ecNumber>
    </recommendedName>
</protein>
<dbReference type="GO" id="GO:0046872">
    <property type="term" value="F:metal ion binding"/>
    <property type="evidence" value="ECO:0007669"/>
    <property type="project" value="UniProtKB-KW"/>
</dbReference>
<keyword evidence="5 8" id="KW-0547">Nucleotide-binding</keyword>
<evidence type="ECO:0000256" key="6">
    <source>
        <dbReference type="ARBA" id="ARBA00022840"/>
    </source>
</evidence>
<evidence type="ECO:0000256" key="9">
    <source>
        <dbReference type="RuleBase" id="RU000304"/>
    </source>
</evidence>
<dbReference type="PROSITE" id="PS50011">
    <property type="entry name" value="PROTEIN_KINASE_DOM"/>
    <property type="match status" value="1"/>
</dbReference>
<dbReference type="PROSITE" id="PS00107">
    <property type="entry name" value="PROTEIN_KINASE_ATP"/>
    <property type="match status" value="1"/>
</dbReference>
<dbReference type="PANTHER" id="PTHR45832:SF21">
    <property type="entry name" value="NON-SPECIFIC SERINE_THREONINE PROTEIN KINASE"/>
    <property type="match status" value="1"/>
</dbReference>
<dbReference type="CDD" id="cd06614">
    <property type="entry name" value="STKc_PAK"/>
    <property type="match status" value="1"/>
</dbReference>
<dbReference type="AlphaFoldDB" id="A0A5N5SZ21"/>
<keyword evidence="4" id="KW-0479">Metal-binding</keyword>
<dbReference type="FunFam" id="1.10.510.10:FF:000768">
    <property type="entry name" value="Non-specific serine/threonine protein kinase"/>
    <property type="match status" value="1"/>
</dbReference>
<dbReference type="Pfam" id="PF00786">
    <property type="entry name" value="PBD"/>
    <property type="match status" value="1"/>
</dbReference>
<reference evidence="12 13" key="1">
    <citation type="journal article" date="2019" name="PLoS Biol.">
        <title>Sex chromosomes control vertical transmission of feminizing Wolbachia symbionts in an isopod.</title>
        <authorList>
            <person name="Becking T."/>
            <person name="Chebbi M.A."/>
            <person name="Giraud I."/>
            <person name="Moumen B."/>
            <person name="Laverre T."/>
            <person name="Caubet Y."/>
            <person name="Peccoud J."/>
            <person name="Gilbert C."/>
            <person name="Cordaux R."/>
        </authorList>
    </citation>
    <scope>NUCLEOTIDE SEQUENCE [LARGE SCALE GENOMIC DNA]</scope>
    <source>
        <strain evidence="12">ANa2</strain>
        <tissue evidence="12">Whole body excluding digestive tract and cuticle</tissue>
    </source>
</reference>
<feature type="domain" description="Protein kinase" evidence="11">
    <location>
        <begin position="216"/>
        <end position="467"/>
    </location>
</feature>
<dbReference type="OrthoDB" id="1022360at2759"/>
<dbReference type="PANTHER" id="PTHR45832">
    <property type="entry name" value="SERINE/THREONINE-PROTEIN KINASE SAMKA-RELATED-RELATED"/>
    <property type="match status" value="1"/>
</dbReference>
<evidence type="ECO:0000256" key="1">
    <source>
        <dbReference type="ARBA" id="ARBA00001946"/>
    </source>
</evidence>
<dbReference type="InterPro" id="IPR017441">
    <property type="entry name" value="Protein_kinase_ATP_BS"/>
</dbReference>
<evidence type="ECO:0000313" key="13">
    <source>
        <dbReference type="Proteomes" id="UP000326759"/>
    </source>
</evidence>
<dbReference type="GO" id="GO:0005524">
    <property type="term" value="F:ATP binding"/>
    <property type="evidence" value="ECO:0007669"/>
    <property type="project" value="UniProtKB-UniRule"/>
</dbReference>
<evidence type="ECO:0000256" key="8">
    <source>
        <dbReference type="PROSITE-ProRule" id="PRU10141"/>
    </source>
</evidence>
<proteinExistence type="inferred from homology"/>
<evidence type="ECO:0000313" key="12">
    <source>
        <dbReference type="EMBL" id="KAB7499185.1"/>
    </source>
</evidence>
<keyword evidence="3" id="KW-0808">Transferase</keyword>